<feature type="domain" description="HTH tetR-type" evidence="5">
    <location>
        <begin position="7"/>
        <end position="67"/>
    </location>
</feature>
<dbReference type="PANTHER" id="PTHR30055:SF151">
    <property type="entry name" value="TRANSCRIPTIONAL REGULATORY PROTEIN"/>
    <property type="match status" value="1"/>
</dbReference>
<dbReference type="InterPro" id="IPR036271">
    <property type="entry name" value="Tet_transcr_reg_TetR-rel_C_sf"/>
</dbReference>
<dbReference type="SUPFAM" id="SSF48498">
    <property type="entry name" value="Tetracyclin repressor-like, C-terminal domain"/>
    <property type="match status" value="1"/>
</dbReference>
<protein>
    <submittedName>
        <fullName evidence="6">TetR family transcriptional regulator</fullName>
    </submittedName>
</protein>
<proteinExistence type="predicted"/>
<name>A0A9D2H874_9MICO</name>
<keyword evidence="2 4" id="KW-0238">DNA-binding</keyword>
<sequence>MSMRRSGHDLDGIVDAALDLLDEFGLPDLSMRRLAGHLGVQPSALYWHVANKQSLLAAVADRIVEDAEPLTAAGAASRSPVADTAWALRAALLRRRDGAEVVVSTAALSLGSGALEARLRDAYEEEGSTDPAREATVLAQFLLGHAYLVQQRMQAASIGAYAADPAQVAESTRADFAAGLGALAPRVS</sequence>
<evidence type="ECO:0000256" key="1">
    <source>
        <dbReference type="ARBA" id="ARBA00023015"/>
    </source>
</evidence>
<dbReference type="Gene3D" id="1.10.357.10">
    <property type="entry name" value="Tetracycline Repressor, domain 2"/>
    <property type="match status" value="1"/>
</dbReference>
<reference evidence="6" key="2">
    <citation type="submission" date="2021-04" db="EMBL/GenBank/DDBJ databases">
        <authorList>
            <person name="Gilroy R."/>
        </authorList>
    </citation>
    <scope>NUCLEOTIDE SEQUENCE</scope>
    <source>
        <strain evidence="6">ChiHjej8B7-3636</strain>
    </source>
</reference>
<evidence type="ECO:0000313" key="7">
    <source>
        <dbReference type="Proteomes" id="UP000824220"/>
    </source>
</evidence>
<comment type="caution">
    <text evidence="6">The sequence shown here is derived from an EMBL/GenBank/DDBJ whole genome shotgun (WGS) entry which is preliminary data.</text>
</comment>
<keyword evidence="1" id="KW-0805">Transcription regulation</keyword>
<evidence type="ECO:0000256" key="4">
    <source>
        <dbReference type="PROSITE-ProRule" id="PRU00335"/>
    </source>
</evidence>
<dbReference type="PROSITE" id="PS50977">
    <property type="entry name" value="HTH_TETR_2"/>
    <property type="match status" value="1"/>
</dbReference>
<dbReference type="AlphaFoldDB" id="A0A9D2H874"/>
<dbReference type="GO" id="GO:0046677">
    <property type="term" value="P:response to antibiotic"/>
    <property type="evidence" value="ECO:0007669"/>
    <property type="project" value="InterPro"/>
</dbReference>
<dbReference type="Gene3D" id="1.10.10.60">
    <property type="entry name" value="Homeodomain-like"/>
    <property type="match status" value="1"/>
</dbReference>
<gene>
    <name evidence="6" type="ORF">H9800_09490</name>
</gene>
<evidence type="ECO:0000256" key="3">
    <source>
        <dbReference type="ARBA" id="ARBA00023163"/>
    </source>
</evidence>
<evidence type="ECO:0000313" key="6">
    <source>
        <dbReference type="EMBL" id="HJA05075.1"/>
    </source>
</evidence>
<feature type="DNA-binding region" description="H-T-H motif" evidence="4">
    <location>
        <begin position="30"/>
        <end position="49"/>
    </location>
</feature>
<dbReference type="InterPro" id="IPR050109">
    <property type="entry name" value="HTH-type_TetR-like_transc_reg"/>
</dbReference>
<dbReference type="InterPro" id="IPR003012">
    <property type="entry name" value="Tet_transcr_reg_TetR"/>
</dbReference>
<evidence type="ECO:0000256" key="2">
    <source>
        <dbReference type="ARBA" id="ARBA00023125"/>
    </source>
</evidence>
<dbReference type="PANTHER" id="PTHR30055">
    <property type="entry name" value="HTH-TYPE TRANSCRIPTIONAL REGULATOR RUTR"/>
    <property type="match status" value="1"/>
</dbReference>
<dbReference type="GO" id="GO:0000976">
    <property type="term" value="F:transcription cis-regulatory region binding"/>
    <property type="evidence" value="ECO:0007669"/>
    <property type="project" value="TreeGrafter"/>
</dbReference>
<dbReference type="PRINTS" id="PR00455">
    <property type="entry name" value="HTHTETR"/>
</dbReference>
<reference evidence="6" key="1">
    <citation type="journal article" date="2021" name="PeerJ">
        <title>Extensive microbial diversity within the chicken gut microbiome revealed by metagenomics and culture.</title>
        <authorList>
            <person name="Gilroy R."/>
            <person name="Ravi A."/>
            <person name="Getino M."/>
            <person name="Pursley I."/>
            <person name="Horton D.L."/>
            <person name="Alikhan N.F."/>
            <person name="Baker D."/>
            <person name="Gharbi K."/>
            <person name="Hall N."/>
            <person name="Watson M."/>
            <person name="Adriaenssens E.M."/>
            <person name="Foster-Nyarko E."/>
            <person name="Jarju S."/>
            <person name="Secka A."/>
            <person name="Antonio M."/>
            <person name="Oren A."/>
            <person name="Chaudhuri R.R."/>
            <person name="La Ragione R."/>
            <person name="Hildebrand F."/>
            <person name="Pallen M.J."/>
        </authorList>
    </citation>
    <scope>NUCLEOTIDE SEQUENCE</scope>
    <source>
        <strain evidence="6">ChiHjej8B7-3636</strain>
    </source>
</reference>
<dbReference type="GO" id="GO:0045892">
    <property type="term" value="P:negative regulation of DNA-templated transcription"/>
    <property type="evidence" value="ECO:0007669"/>
    <property type="project" value="InterPro"/>
</dbReference>
<accession>A0A9D2H874</accession>
<dbReference type="Pfam" id="PF00440">
    <property type="entry name" value="TetR_N"/>
    <property type="match status" value="1"/>
</dbReference>
<evidence type="ECO:0000259" key="5">
    <source>
        <dbReference type="PROSITE" id="PS50977"/>
    </source>
</evidence>
<dbReference type="GO" id="GO:0003700">
    <property type="term" value="F:DNA-binding transcription factor activity"/>
    <property type="evidence" value="ECO:0007669"/>
    <property type="project" value="TreeGrafter"/>
</dbReference>
<keyword evidence="3" id="KW-0804">Transcription</keyword>
<dbReference type="SUPFAM" id="SSF46689">
    <property type="entry name" value="Homeodomain-like"/>
    <property type="match status" value="1"/>
</dbReference>
<dbReference type="EMBL" id="DXAM01000135">
    <property type="protein sequence ID" value="HJA05075.1"/>
    <property type="molecule type" value="Genomic_DNA"/>
</dbReference>
<dbReference type="InterPro" id="IPR001647">
    <property type="entry name" value="HTH_TetR"/>
</dbReference>
<dbReference type="Proteomes" id="UP000824220">
    <property type="component" value="Unassembled WGS sequence"/>
</dbReference>
<dbReference type="InterPro" id="IPR009057">
    <property type="entry name" value="Homeodomain-like_sf"/>
</dbReference>
<dbReference type="PRINTS" id="PR00400">
    <property type="entry name" value="TETREPRESSOR"/>
</dbReference>
<organism evidence="6 7">
    <name type="scientific">Candidatus Microbacterium stercoravium</name>
    <dbReference type="NCBI Taxonomy" id="2838697"/>
    <lineage>
        <taxon>Bacteria</taxon>
        <taxon>Bacillati</taxon>
        <taxon>Actinomycetota</taxon>
        <taxon>Actinomycetes</taxon>
        <taxon>Micrococcales</taxon>
        <taxon>Microbacteriaceae</taxon>
        <taxon>Microbacterium</taxon>
    </lineage>
</organism>